<dbReference type="AlphaFoldDB" id="A0A2N5SMV2"/>
<feature type="non-terminal residue" evidence="1">
    <location>
        <position position="624"/>
    </location>
</feature>
<dbReference type="Proteomes" id="UP000235392">
    <property type="component" value="Unassembled WGS sequence"/>
</dbReference>
<evidence type="ECO:0000313" key="1">
    <source>
        <dbReference type="EMBL" id="PLW14543.1"/>
    </source>
</evidence>
<accession>A0A2N5SMV2</accession>
<protein>
    <submittedName>
        <fullName evidence="1">Uncharacterized protein</fullName>
    </submittedName>
</protein>
<comment type="caution">
    <text evidence="1">The sequence shown here is derived from an EMBL/GenBank/DDBJ whole genome shotgun (WGS) entry which is preliminary data.</text>
</comment>
<dbReference type="EMBL" id="PGCI01000820">
    <property type="protein sequence ID" value="PLW14543.1"/>
    <property type="molecule type" value="Genomic_DNA"/>
</dbReference>
<organism evidence="1 2">
    <name type="scientific">Puccinia coronata f. sp. avenae</name>
    <dbReference type="NCBI Taxonomy" id="200324"/>
    <lineage>
        <taxon>Eukaryota</taxon>
        <taxon>Fungi</taxon>
        <taxon>Dikarya</taxon>
        <taxon>Basidiomycota</taxon>
        <taxon>Pucciniomycotina</taxon>
        <taxon>Pucciniomycetes</taxon>
        <taxon>Pucciniales</taxon>
        <taxon>Pucciniaceae</taxon>
        <taxon>Puccinia</taxon>
    </lineage>
</organism>
<proteinExistence type="predicted"/>
<evidence type="ECO:0000313" key="2">
    <source>
        <dbReference type="Proteomes" id="UP000235392"/>
    </source>
</evidence>
<name>A0A2N5SMV2_9BASI</name>
<reference evidence="1 2" key="1">
    <citation type="submission" date="2017-11" db="EMBL/GenBank/DDBJ databases">
        <title>De novo assembly and phasing of dikaryotic genomes from two isolates of Puccinia coronata f. sp. avenae, the causal agent of oat crown rust.</title>
        <authorList>
            <person name="Miller M.E."/>
            <person name="Zhang Y."/>
            <person name="Omidvar V."/>
            <person name="Sperschneider J."/>
            <person name="Schwessinger B."/>
            <person name="Raley C."/>
            <person name="Palmer J.M."/>
            <person name="Garnica D."/>
            <person name="Upadhyaya N."/>
            <person name="Rathjen J."/>
            <person name="Taylor J.M."/>
            <person name="Park R.F."/>
            <person name="Dodds P.N."/>
            <person name="Hirsch C.D."/>
            <person name="Kianian S.F."/>
            <person name="Figueroa M."/>
        </authorList>
    </citation>
    <scope>NUCLEOTIDE SEQUENCE [LARGE SCALE GENOMIC DNA]</scope>
    <source>
        <strain evidence="1">12SD80</strain>
    </source>
</reference>
<sequence>MVKPPSLADTFSGVYSRLGLEDGSLGVTQSNHLHSTATEAKSIGNLYGRLKQNVDRSSRSKLAEFIVDDLEELMKIGKIDIRQDIWEKHVDQDIRKDLNTVNRHHPTEDQKKSLLQVYQHLRSWYLDPKPWQYQLDVNKWRREKLTTLGSILHPGKATIKLVITFHKFVLAWKSSLLFDTIAYSFAILKNIGLKDITSILSELSVDFEGKSNFGMIENLVRNACTNADVHDMIRYQNIVGDSITTPFDFELQPVLQSLNDRILDHNGIIIIKDIFSFAQDLQVNRVGVLSTTFWDNLLGAFNDGETQTLVDMYRTVNEYFQNGRPFDNSWEYYQLVREVHTKTQNILQILVNNLRELGEQRGKQLKSSALEGHSSTNFHNRIKKNSELPESSQSKWTDHFTQTPKDREMKVKAQAILFSKIQSVNEYIRGHLQQTFPPGNLDKKSRDTNLEEIAYNFSQLLSPSFSASGMTYCSMILKEISRESFQKSVQLDKIYRLSENLKQNSKLKYILAENDDQELTCFFEEYMMKIQVALGSIQDKSLTTSVIEQQIIHQEDMNGSCFKLKSTYSSSDLAFYIQEKNLKVIKECVNNEISLLSDEDTSSLSNTLAKILEKRTFYNIFQRI</sequence>
<gene>
    <name evidence="1" type="ORF">PCASD_20389</name>
</gene>